<comment type="caution">
    <text evidence="2">The sequence shown here is derived from an EMBL/GenBank/DDBJ whole genome shotgun (WGS) entry which is preliminary data.</text>
</comment>
<dbReference type="AlphaFoldDB" id="A0A368ZE15"/>
<dbReference type="Pfam" id="PF03016">
    <property type="entry name" value="Exostosin_GT47"/>
    <property type="match status" value="1"/>
</dbReference>
<proteinExistence type="predicted"/>
<gene>
    <name evidence="2" type="ORF">DFQ08_103327</name>
</gene>
<dbReference type="OrthoDB" id="1416011at2"/>
<dbReference type="RefSeq" id="WP_114310004.1">
    <property type="nucleotide sequence ID" value="NZ_QPJO01000003.1"/>
</dbReference>
<dbReference type="Proteomes" id="UP000253436">
    <property type="component" value="Unassembled WGS sequence"/>
</dbReference>
<evidence type="ECO:0000313" key="3">
    <source>
        <dbReference type="Proteomes" id="UP000253436"/>
    </source>
</evidence>
<evidence type="ECO:0000313" key="2">
    <source>
        <dbReference type="EMBL" id="RCW91497.1"/>
    </source>
</evidence>
<evidence type="ECO:0000259" key="1">
    <source>
        <dbReference type="Pfam" id="PF03016"/>
    </source>
</evidence>
<reference evidence="2 3" key="1">
    <citation type="submission" date="2018-07" db="EMBL/GenBank/DDBJ databases">
        <title>Genomic Encyclopedia of Type Strains, Phase III (KMG-III): the genomes of soil and plant-associated and newly described type strains.</title>
        <authorList>
            <person name="Whitman W."/>
        </authorList>
    </citation>
    <scope>NUCLEOTIDE SEQUENCE [LARGE SCALE GENOMIC DNA]</scope>
    <source>
        <strain evidence="2 3">CECT 7958</strain>
    </source>
</reference>
<protein>
    <submittedName>
        <fullName evidence="2">Exostosin family protein</fullName>
    </submittedName>
</protein>
<keyword evidence="3" id="KW-1185">Reference proteome</keyword>
<feature type="domain" description="Exostosin GT47" evidence="1">
    <location>
        <begin position="225"/>
        <end position="297"/>
    </location>
</feature>
<organism evidence="2 3">
    <name type="scientific">Winogradskyella arenosi</name>
    <dbReference type="NCBI Taxonomy" id="533325"/>
    <lineage>
        <taxon>Bacteria</taxon>
        <taxon>Pseudomonadati</taxon>
        <taxon>Bacteroidota</taxon>
        <taxon>Flavobacteriia</taxon>
        <taxon>Flavobacteriales</taxon>
        <taxon>Flavobacteriaceae</taxon>
        <taxon>Winogradskyella</taxon>
    </lineage>
</organism>
<dbReference type="InterPro" id="IPR040911">
    <property type="entry name" value="Exostosin_GT47"/>
</dbReference>
<sequence>MSAIKLYTDTALLKENVPSVHWFPLIDSLLTEKGLISNSDFEFVVNAEDCDMFLLPLTVDYMMGLGRKKEIEAFIDKAKSICKKVLVFTTGDIGITLKYANVLILRLGGFKSKTEKETFIMPPFIEDPYAKLKHNFLTIEKKENPVIGFVGHANGGFIKLMKEALSFIKLNIFRFLGKKHIDFQPFYPSSLLRFRYLNLLEKETTIKTNFVYRNSYRAGVKTNKDLEATTIEFNENMNKNPYTFCMRGLGNFSVRFYETLAMGRIPILVDTDCKLPFSDSIDWKKHCFIINEVEIANIGPRLLDFHKSITVEDFKKIQVSNRLLWETYFTKENFFIQLKKVLLKELK</sequence>
<name>A0A368ZE15_9FLAO</name>
<accession>A0A368ZE15</accession>
<dbReference type="EMBL" id="QPJO01000003">
    <property type="protein sequence ID" value="RCW91497.1"/>
    <property type="molecule type" value="Genomic_DNA"/>
</dbReference>